<evidence type="ECO:0000259" key="25">
    <source>
        <dbReference type="Pfam" id="PF08501"/>
    </source>
</evidence>
<dbReference type="Gene3D" id="3.40.50.1970">
    <property type="match status" value="1"/>
</dbReference>
<evidence type="ECO:0000256" key="22">
    <source>
        <dbReference type="PIRNR" id="PIRNR000514"/>
    </source>
</evidence>
<evidence type="ECO:0000256" key="17">
    <source>
        <dbReference type="ARBA" id="ARBA00023268"/>
    </source>
</evidence>
<feature type="binding site" evidence="21">
    <location>
        <position position="248"/>
    </location>
    <ligand>
        <name>7-phospho-2-dehydro-3-deoxy-D-arabino-heptonate</name>
        <dbReference type="ChEBI" id="CHEBI:58394"/>
    </ligand>
</feature>
<dbReference type="InterPro" id="IPR023193">
    <property type="entry name" value="EPSP_synthase_CS"/>
</dbReference>
<dbReference type="SUPFAM" id="SSF56796">
    <property type="entry name" value="Dehydroquinate synthase-like"/>
    <property type="match status" value="1"/>
</dbReference>
<dbReference type="PROSITE" id="PS00885">
    <property type="entry name" value="EPSP_SYNTHASE_2"/>
    <property type="match status" value="1"/>
</dbReference>
<dbReference type="InterPro" id="IPR013785">
    <property type="entry name" value="Aldolase_TIM"/>
</dbReference>
<dbReference type="NCBIfam" id="TIGR01093">
    <property type="entry name" value="aroD"/>
    <property type="match status" value="1"/>
</dbReference>
<dbReference type="InterPro" id="IPR036968">
    <property type="entry name" value="Enolpyruvate_Tfrase_sf"/>
</dbReference>
<proteinExistence type="inferred from homology"/>
<dbReference type="Pfam" id="PF01761">
    <property type="entry name" value="DHQ_synthase"/>
    <property type="match status" value="1"/>
</dbReference>
<dbReference type="HAMAP" id="MF_00109">
    <property type="entry name" value="Shikimate_kinase"/>
    <property type="match status" value="1"/>
</dbReference>
<comment type="function">
    <text evidence="20 21 22">The AROM polypeptide catalyzes 5 consecutive enzymatic reactions in prechorismate polyaromatic amino acid biosynthesis.</text>
</comment>
<dbReference type="Pfam" id="PF01202">
    <property type="entry name" value="SKI"/>
    <property type="match status" value="1"/>
</dbReference>
<dbReference type="Gene3D" id="3.40.50.10860">
    <property type="entry name" value="Leucine Dehydrogenase, chain A, domain 1"/>
    <property type="match status" value="1"/>
</dbReference>
<evidence type="ECO:0000256" key="8">
    <source>
        <dbReference type="ARBA" id="ARBA00022723"/>
    </source>
</evidence>
<comment type="pathway">
    <text evidence="3 21 22">Metabolic intermediate biosynthesis; chorismate biosynthesis; chorismate from D-erythrose 4-phosphate and phosphoenolpyruvate: step 5/7.</text>
</comment>
<feature type="binding site" evidence="21">
    <location>
        <position position="120"/>
    </location>
    <ligand>
        <name>NAD(+)</name>
        <dbReference type="ChEBI" id="CHEBI:57540"/>
    </ligand>
</feature>
<feature type="binding site" evidence="21">
    <location>
        <position position="153"/>
    </location>
    <ligand>
        <name>7-phospho-2-dehydro-3-deoxy-D-arabino-heptonate</name>
        <dbReference type="ChEBI" id="CHEBI:58394"/>
    </ligand>
</feature>
<comment type="subcellular location">
    <subcellularLocation>
        <location evidence="1 21 22">Cytoplasm</location>
    </subcellularLocation>
</comment>
<dbReference type="InterPro" id="IPR000623">
    <property type="entry name" value="Shikimate_kinase/TSH1"/>
</dbReference>
<evidence type="ECO:0000256" key="5">
    <source>
        <dbReference type="ARBA" id="ARBA00022490"/>
    </source>
</evidence>
<feature type="binding site" evidence="21">
    <location>
        <begin position="262"/>
        <end position="266"/>
    </location>
    <ligand>
        <name>7-phospho-2-dehydro-3-deoxy-D-arabino-heptonate</name>
        <dbReference type="ChEBI" id="CHEBI:58394"/>
    </ligand>
</feature>
<dbReference type="InterPro" id="IPR016037">
    <property type="entry name" value="DHQ_synth_AroB"/>
</dbReference>
<comment type="pathway">
    <text evidence="21 22">Metabolic intermediate biosynthesis; chorismate biosynthesis; chorismate from D-erythrose 4-phosphate and phosphoenolpyruvate: step 2/7.</text>
</comment>
<dbReference type="CDD" id="cd00502">
    <property type="entry name" value="DHQase_I"/>
    <property type="match status" value="1"/>
</dbReference>
<dbReference type="Pfam" id="PF08501">
    <property type="entry name" value="Shikimate_dh_N"/>
    <property type="match status" value="1"/>
</dbReference>
<dbReference type="Gene3D" id="3.40.50.300">
    <property type="entry name" value="P-loop containing nucleotide triphosphate hydrolases"/>
    <property type="match status" value="1"/>
</dbReference>
<dbReference type="EC" id="2.7.1.71" evidence="21"/>
<evidence type="ECO:0000256" key="6">
    <source>
        <dbReference type="ARBA" id="ARBA00022605"/>
    </source>
</evidence>
<dbReference type="Gene3D" id="3.40.50.720">
    <property type="entry name" value="NAD(P)-binding Rossmann-like Domain"/>
    <property type="match status" value="1"/>
</dbReference>
<dbReference type="GO" id="GO:0008652">
    <property type="term" value="P:amino acid biosynthetic process"/>
    <property type="evidence" value="ECO:0007669"/>
    <property type="project" value="UniProtKB-KW"/>
</dbReference>
<dbReference type="InterPro" id="IPR006264">
    <property type="entry name" value="EPSP_synthase"/>
</dbReference>
<evidence type="ECO:0000259" key="23">
    <source>
        <dbReference type="Pfam" id="PF00275"/>
    </source>
</evidence>
<sequence length="1573" mass="170656">MAELKGGGPQRLSILGEPNIIVDHGLWLKFVPQDLIDNIKSSTYVLITDTNLSNVYVPAFKKAFETAAADKPIRLLTYAVPPGEASKTRETKGELEDWMLSQQCTRDTVIIALGGGVIGDMIGYVAATFMRGVRFVQVPTTLLAMVDSSIGGKTAIDTPMGKNLIGAFWQPRRIYIDLEFLETLPVREFINGMAEVIKTAAIWDEAEFTTLEQSAPKILAAVRSKGTGRLKPIADILKHIVTGSAKVKAEVVSSDEREGGLRNLLNFGHSIGHAIEAILTPQLLHGEAVAIGMVKEAELARFLGILRPGAVSRLTECIASYDLPTSLQDKRVIKLTAGKECPVDVLLEKMGVDKKNDGKLKKVVLLSAIGKTHEAKASVVEDRCIRAILSSCMRVTPGIPQGLDVTVTPPGSKSISNRALILAALGSGKCRVKNLLHSDDTEYMLSAIAQLRGASYSWEDAGEVLVVEGKGGKLQASADELYIGNAGTASRFLTTVVALCSPTESAASSILTGNARMKLRPIGALVDALRSNGVSIDYLGQANSLPLRINAAGGFEGGTIELAATVSSQYVSSILMAAPYAKHPVTLRLVGGKPISKLYIDMTISMMASFGINVTESTTETNTYHIPQGSYTNPAEYIIESDASSATYPLAIAAITGTTCTVPNIGSKSLQGDARFAVDILRPMGCSVEQTDYSTTVKGPERGNLQGIPHVDMEPMTDAFLTASVLGAVASGKTQITGIANQRVKECNRIFAMREQLAKFGVQCNELEDGIEIIGRQIDSLEAPKDYIHCYDDHRVAMSFSVLAAGCPRNTVISERDCVKKTWPGWWDVLSQSFSVVLDGVDPLVDHGFSKVPKSTDGRSIYIIGMRGAGKTTAGRHMAKLLQWKFTDLDHELESRGNTTIPDIIRGPRGWAGFREDEMAILKDVMKNQTHNHVFSCGGGVVENPEARDLFKDHIKRGGHVILVHRDTDRVVNYLMKDQTRPAYTSEIRGVYLRRKPFYDECSNLLYYSPHQSSVGSSADVPSDFQQFVSLVSGRSQHFKSVAQKKHSFFVSLTLPRLNDALDVIPRVVVGSDAVELRVDLLEDQSPDALIETVSILRNITQKPIIFTVRTSSQGGKFSDDANKERLALYLLGLKLGVEYLDVEATSSEEMIQAVTESRGHTKIIASHHDPLGKLSWKNASWVFFYNRALQFGDVIKLVGVAQTVEDNFDLAKFKARMLSARDTPIIALNMGTAGKLSRILNGFLTPVSHPELPFKAAPGQLSVADINQGLALIGEIEEKKFYLFGNPISVSRSPALHNTLFRQTGLPHQYHLCETDNAQEVREVIRRADFGGASVTIPLKRDVMDHVDVLTEAARTIGAVNTIISEQDESSESGKRLVGDNTDWKGMVHVLQRAGVVKRDEGGGPAMVVGSGGTTRAAIFALHSMGFSPVQIVARDPVKAKALVGDFPESYNLEILSTTDEAQALSTSPAVMVSTIPADKPIDPGMREILAISLSKPAGEGHPHILLEMAYKPPKTPAMQMAEDTARWTTIPGLEVLASQGWYQFAEWTGIVPMYTDARDAVLGRQPGSEIS</sequence>
<comment type="similarity">
    <text evidence="21 22">In the 3rd section; belongs to the shikimate kinase family.</text>
</comment>
<dbReference type="HAMAP" id="MF_03143">
    <property type="entry name" value="Pentafunct_AroM"/>
    <property type="match status" value="1"/>
</dbReference>
<feature type="binding site" evidence="21">
    <location>
        <position position="285"/>
    </location>
    <ligand>
        <name>7-phospho-2-dehydro-3-deoxy-D-arabino-heptonate</name>
        <dbReference type="ChEBI" id="CHEBI:58394"/>
    </ligand>
</feature>
<comment type="pathway">
    <text evidence="21 22">Metabolic intermediate biosynthesis; chorismate biosynthesis; chorismate from D-erythrose 4-phosphate and phosphoenolpyruvate: step 3/7.</text>
</comment>
<comment type="similarity">
    <text evidence="21 22">In the 2nd section; belongs to the EPSP synthase family.</text>
</comment>
<feature type="active site" description="For EPSP synthase activity" evidence="21">
    <location>
        <position position="818"/>
    </location>
</feature>
<keyword evidence="16 21" id="KW-0456">Lyase</keyword>
<keyword evidence="15 21" id="KW-0057">Aromatic amino acid biosynthesis</keyword>
<evidence type="ECO:0000256" key="9">
    <source>
        <dbReference type="ARBA" id="ARBA00022741"/>
    </source>
</evidence>
<feature type="domain" description="Enolpyruvate transferase" evidence="23">
    <location>
        <begin position="401"/>
        <end position="830"/>
    </location>
</feature>
<dbReference type="FunFam" id="3.40.50.300:FF:001256">
    <property type="entry name" value="Pentafunctional AROM polypeptide"/>
    <property type="match status" value="1"/>
</dbReference>
<comment type="similarity">
    <text evidence="4">Belongs to the EPSP synthase family.</text>
</comment>
<dbReference type="FunFam" id="1.20.1090.10:FF:000007">
    <property type="entry name" value="Pentafunctional AROM polypeptide"/>
    <property type="match status" value="1"/>
</dbReference>
<evidence type="ECO:0000256" key="2">
    <source>
        <dbReference type="ARBA" id="ARBA00004811"/>
    </source>
</evidence>
<dbReference type="FunFam" id="3.20.20.70:FF:000135">
    <property type="entry name" value="Pentafunctional AROM polypeptide"/>
    <property type="match status" value="1"/>
</dbReference>
<comment type="caution">
    <text evidence="27">The sequence shown here is derived from an EMBL/GenBank/DDBJ whole genome shotgun (WGS) entry which is preliminary data.</text>
</comment>
<comment type="cofactor">
    <cofactor evidence="21 22">
        <name>Zn(2+)</name>
        <dbReference type="ChEBI" id="CHEBI:29105"/>
    </cofactor>
    <text evidence="21 22">Binds 2 Zn(2+) ions per subunit.</text>
</comment>
<dbReference type="EC" id="2.5.1.19" evidence="21"/>
<dbReference type="Pfam" id="PF00275">
    <property type="entry name" value="EPSP_synthase"/>
    <property type="match status" value="1"/>
</dbReference>
<dbReference type="Pfam" id="PF24621">
    <property type="entry name" value="DHQS_C"/>
    <property type="match status" value="1"/>
</dbReference>
<comment type="pathway">
    <text evidence="2 21 22">Metabolic intermediate biosynthesis; chorismate biosynthesis; chorismate from D-erythrose 4-phosphate and phosphoenolpyruvate: step 6/7.</text>
</comment>
<evidence type="ECO:0000256" key="21">
    <source>
        <dbReference type="HAMAP-Rule" id="MF_03143"/>
    </source>
</evidence>
<evidence type="ECO:0000313" key="27">
    <source>
        <dbReference type="EMBL" id="KAF4120992.1"/>
    </source>
</evidence>
<dbReference type="GO" id="GO:0009073">
    <property type="term" value="P:aromatic amino acid family biosynthetic process"/>
    <property type="evidence" value="ECO:0007669"/>
    <property type="project" value="UniProtKB-UniRule"/>
</dbReference>
<dbReference type="InterPro" id="IPR013792">
    <property type="entry name" value="RNA3'P_cycl/enolpyr_Trfase_a/b"/>
</dbReference>
<evidence type="ECO:0000256" key="14">
    <source>
        <dbReference type="ARBA" id="ARBA00023002"/>
    </source>
</evidence>
<feature type="active site" description="Proton acceptor; for 3-dehydroquinate dehydratase activity" evidence="21">
    <location>
        <position position="1169"/>
    </location>
</feature>
<feature type="binding site" evidence="21">
    <location>
        <begin position="84"/>
        <end position="87"/>
    </location>
    <ligand>
        <name>NAD(+)</name>
        <dbReference type="ChEBI" id="CHEBI:57540"/>
    </ligand>
</feature>
<comment type="similarity">
    <text evidence="21 22">In the 4th section; belongs to the type-I 3-dehydroquinase family.</text>
</comment>
<comment type="caution">
    <text evidence="21">Lacks conserved residue(s) required for the propagation of feature annotation.</text>
</comment>
<dbReference type="PROSITE" id="PS00104">
    <property type="entry name" value="EPSP_SYNTHASE_1"/>
    <property type="match status" value="1"/>
</dbReference>
<dbReference type="SUPFAM" id="SSF51569">
    <property type="entry name" value="Aldolase"/>
    <property type="match status" value="1"/>
</dbReference>
<dbReference type="SUPFAM" id="SSF51735">
    <property type="entry name" value="NAD(P)-binding Rossmann-fold domains"/>
    <property type="match status" value="1"/>
</dbReference>
<dbReference type="Gene3D" id="3.65.10.10">
    <property type="entry name" value="Enolpyruvate transferase domain"/>
    <property type="match status" value="2"/>
</dbReference>
<dbReference type="GO" id="GO:0003866">
    <property type="term" value="F:3-phosphoshikimate 1-carboxyvinyltransferase activity"/>
    <property type="evidence" value="ECO:0007669"/>
    <property type="project" value="UniProtKB-UniRule"/>
</dbReference>
<keyword evidence="12 21" id="KW-0067">ATP-binding</keyword>
<dbReference type="InterPro" id="IPR010110">
    <property type="entry name" value="Shikimate_DH_AroM-type"/>
</dbReference>
<dbReference type="PIRSF" id="PIRSF000514">
    <property type="entry name" value="Pentafunct_AroM"/>
    <property type="match status" value="1"/>
</dbReference>
<keyword evidence="7 21" id="KW-0808">Transferase</keyword>
<dbReference type="SUPFAM" id="SSF53223">
    <property type="entry name" value="Aminoacid dehydrogenase-like, N-terminal domain"/>
    <property type="match status" value="1"/>
</dbReference>
<dbReference type="GO" id="GO:0004765">
    <property type="term" value="F:shikimate kinase activity"/>
    <property type="evidence" value="ECO:0007669"/>
    <property type="project" value="UniProtKB-UniRule"/>
</dbReference>
<keyword evidence="28" id="KW-1185">Reference proteome</keyword>
<keyword evidence="13 21" id="KW-0521">NADP</keyword>
<dbReference type="FunFam" id="3.65.10.10:FF:000007">
    <property type="entry name" value="Pentafunctional AROM polypeptide"/>
    <property type="match status" value="1"/>
</dbReference>
<accession>A0A9P5CZX4</accession>
<comment type="subunit">
    <text evidence="21 22">Homodimer.</text>
</comment>
<keyword evidence="10 21" id="KW-0418">Kinase</keyword>
<dbReference type="HAMAP" id="MF_00210">
    <property type="entry name" value="EPSP_synth"/>
    <property type="match status" value="1"/>
</dbReference>
<dbReference type="PROSITE" id="PS01128">
    <property type="entry name" value="SHIKIMATE_KINASE"/>
    <property type="match status" value="1"/>
</dbReference>
<dbReference type="GO" id="GO:0005737">
    <property type="term" value="C:cytoplasm"/>
    <property type="evidence" value="ECO:0007669"/>
    <property type="project" value="UniProtKB-SubCell"/>
</dbReference>
<evidence type="ECO:0000256" key="18">
    <source>
        <dbReference type="ARBA" id="ARBA00044633"/>
    </source>
</evidence>
<feature type="binding site" evidence="21">
    <location>
        <position position="195"/>
    </location>
    <ligand>
        <name>Zn(2+)</name>
        <dbReference type="ChEBI" id="CHEBI:29105"/>
        <note>catalytic</note>
    </ligand>
</feature>
<feature type="binding site" evidence="21">
    <location>
        <position position="269"/>
    </location>
    <ligand>
        <name>7-phospho-2-dehydro-3-deoxy-D-arabino-heptonate</name>
        <dbReference type="ChEBI" id="CHEBI:58394"/>
    </ligand>
</feature>
<dbReference type="SUPFAM" id="SSF55205">
    <property type="entry name" value="EPT/RTPC-like"/>
    <property type="match status" value="1"/>
</dbReference>
<dbReference type="InterPro" id="IPR030960">
    <property type="entry name" value="DHQS/DOIS_N"/>
</dbReference>
<feature type="active site" description="Proton acceptor; for 3-dehydroquinate synthase activity" evidence="21">
    <location>
        <position position="258"/>
    </location>
</feature>
<feature type="binding site" evidence="21">
    <location>
        <begin position="195"/>
        <end position="198"/>
    </location>
    <ligand>
        <name>7-phospho-2-dehydro-3-deoxy-D-arabino-heptonate</name>
        <dbReference type="ChEBI" id="CHEBI:58394"/>
    </ligand>
</feature>
<dbReference type="GO" id="GO:0009423">
    <property type="term" value="P:chorismate biosynthetic process"/>
    <property type="evidence" value="ECO:0007669"/>
    <property type="project" value="UniProtKB-UniRule"/>
</dbReference>
<evidence type="ECO:0000256" key="15">
    <source>
        <dbReference type="ARBA" id="ARBA00023141"/>
    </source>
</evidence>
<evidence type="ECO:0000256" key="1">
    <source>
        <dbReference type="ARBA" id="ARBA00004496"/>
    </source>
</evidence>
<evidence type="ECO:0000256" key="19">
    <source>
        <dbReference type="ARBA" id="ARBA00048567"/>
    </source>
</evidence>
<dbReference type="FunFam" id="3.40.50.1970:FF:000007">
    <property type="entry name" value="Pentafunctional AROM polypeptide"/>
    <property type="match status" value="1"/>
</dbReference>
<dbReference type="Pfam" id="PF01487">
    <property type="entry name" value="DHquinase_I"/>
    <property type="match status" value="1"/>
</dbReference>
<keyword evidence="17 21" id="KW-0511">Multifunctional enzyme</keyword>
<feature type="active site" description="Proton acceptor; for 3-dehydroquinate synthase activity" evidence="21">
    <location>
        <position position="273"/>
    </location>
</feature>
<dbReference type="EMBL" id="JAANYQ010000014">
    <property type="protein sequence ID" value="KAF4120992.1"/>
    <property type="molecule type" value="Genomic_DNA"/>
</dbReference>
<feature type="binding site" evidence="21">
    <location>
        <position position="131"/>
    </location>
    <ligand>
        <name>7-phospho-2-dehydro-3-deoxy-D-arabino-heptonate</name>
        <dbReference type="ChEBI" id="CHEBI:58394"/>
    </ligand>
</feature>
<dbReference type="FunFam" id="3.65.10.10:FF:000008">
    <property type="entry name" value="Pentafunctional AROM polypeptide"/>
    <property type="match status" value="1"/>
</dbReference>
<dbReference type="NCBIfam" id="TIGR01356">
    <property type="entry name" value="aroA"/>
    <property type="match status" value="1"/>
</dbReference>
<dbReference type="Proteomes" id="UP000749293">
    <property type="component" value="Unassembled WGS sequence"/>
</dbReference>
<dbReference type="Gene3D" id="1.20.1090.10">
    <property type="entry name" value="Dehydroquinate synthase-like - alpha domain"/>
    <property type="match status" value="1"/>
</dbReference>
<dbReference type="SUPFAM" id="SSF52540">
    <property type="entry name" value="P-loop containing nucleoside triphosphate hydrolases"/>
    <property type="match status" value="1"/>
</dbReference>
<comment type="pathway">
    <text evidence="21 22">Metabolic intermediate biosynthesis; chorismate biosynthesis; chorismate from D-erythrose 4-phosphate and phosphoenolpyruvate: step 4/7.</text>
</comment>
<feature type="binding site" evidence="21">
    <location>
        <position position="163"/>
    </location>
    <ligand>
        <name>7-phospho-2-dehydro-3-deoxy-D-arabino-heptonate</name>
        <dbReference type="ChEBI" id="CHEBI:58394"/>
    </ligand>
</feature>
<evidence type="ECO:0000259" key="26">
    <source>
        <dbReference type="Pfam" id="PF24621"/>
    </source>
</evidence>
<feature type="binding site" evidence="21">
    <location>
        <position position="162"/>
    </location>
    <ligand>
        <name>NAD(+)</name>
        <dbReference type="ChEBI" id="CHEBI:57540"/>
    </ligand>
</feature>
<feature type="binding site" evidence="21">
    <location>
        <begin position="49"/>
        <end position="51"/>
    </location>
    <ligand>
        <name>NAD(+)</name>
        <dbReference type="ChEBI" id="CHEBI:57540"/>
    </ligand>
</feature>
<dbReference type="EC" id="4.2.1.10" evidence="21"/>
<dbReference type="InterPro" id="IPR031322">
    <property type="entry name" value="Shikimate/glucono_kinase"/>
</dbReference>
<evidence type="ECO:0000256" key="13">
    <source>
        <dbReference type="ARBA" id="ARBA00022857"/>
    </source>
</evidence>
<dbReference type="GO" id="GO:0046872">
    <property type="term" value="F:metal ion binding"/>
    <property type="evidence" value="ECO:0007669"/>
    <property type="project" value="UniProtKB-UniRule"/>
</dbReference>
<dbReference type="InterPro" id="IPR046346">
    <property type="entry name" value="Aminoacid_DH-like_N_sf"/>
</dbReference>
<dbReference type="EC" id="1.1.1.25" evidence="21"/>
<keyword evidence="6 21" id="KW-0028">Amino-acid biosynthesis</keyword>
<dbReference type="InterPro" id="IPR036291">
    <property type="entry name" value="NAD(P)-bd_dom_sf"/>
</dbReference>
<keyword evidence="11 21" id="KW-0862">Zinc</keyword>
<dbReference type="InterPro" id="IPR008289">
    <property type="entry name" value="Pentafunct_AroM"/>
</dbReference>
<dbReference type="GO" id="GO:0003856">
    <property type="term" value="F:3-dehydroquinate synthase activity"/>
    <property type="evidence" value="ECO:0007669"/>
    <property type="project" value="UniProtKB-UniRule"/>
</dbReference>
<evidence type="ECO:0000256" key="12">
    <source>
        <dbReference type="ARBA" id="ARBA00022840"/>
    </source>
</evidence>
<feature type="domain" description="Shikimate dehydrogenase substrate binding N-terminal" evidence="25">
    <location>
        <begin position="1284"/>
        <end position="1364"/>
    </location>
</feature>
<dbReference type="NCBIfam" id="TIGR01809">
    <property type="entry name" value="Shik-DH-AROM"/>
    <property type="match status" value="1"/>
</dbReference>
<feature type="binding site" evidence="21">
    <location>
        <position position="147"/>
    </location>
    <ligand>
        <name>7-phospho-2-dehydro-3-deoxy-D-arabino-heptonate</name>
        <dbReference type="ChEBI" id="CHEBI:58394"/>
    </ligand>
</feature>
<evidence type="ECO:0000256" key="20">
    <source>
        <dbReference type="ARBA" id="ARBA00054455"/>
    </source>
</evidence>
<feature type="binding site" evidence="21">
    <location>
        <position position="191"/>
    </location>
    <ligand>
        <name>NAD(+)</name>
        <dbReference type="ChEBI" id="CHEBI:57540"/>
    </ligand>
</feature>
<dbReference type="Gene3D" id="3.20.20.70">
    <property type="entry name" value="Aldolase class I"/>
    <property type="match status" value="1"/>
</dbReference>
<dbReference type="InterPro" id="IPR056179">
    <property type="entry name" value="DHQS_C"/>
</dbReference>
<evidence type="ECO:0000256" key="7">
    <source>
        <dbReference type="ARBA" id="ARBA00022679"/>
    </source>
</evidence>
<reference evidence="27" key="1">
    <citation type="submission" date="2020-03" db="EMBL/GenBank/DDBJ databases">
        <title>Site-based positive gene gene selection in Geosmithia morbida across the United States reveals a broad range of putative effectors and factors for local host and environmental adapation.</title>
        <authorList>
            <person name="Onufrak A."/>
            <person name="Murdoch R.W."/>
            <person name="Gazis R."/>
            <person name="Huff M."/>
            <person name="Staton M."/>
            <person name="Klingeman W."/>
            <person name="Hadziabdic D."/>
        </authorList>
    </citation>
    <scope>NUCLEOTIDE SEQUENCE</scope>
    <source>
        <strain evidence="27">1262</strain>
    </source>
</reference>
<dbReference type="CDD" id="cd01556">
    <property type="entry name" value="EPSP_synthase"/>
    <property type="match status" value="1"/>
</dbReference>
<keyword evidence="8 21" id="KW-0479">Metal-binding</keyword>
<feature type="region of interest" description="3-dehydroquinate synthase" evidence="21">
    <location>
        <begin position="1"/>
        <end position="382"/>
    </location>
</feature>
<comment type="similarity">
    <text evidence="21">In the N-terminal section; belongs to the sugar phosphate cyclases superfamily. Dehydroquinate synthase family.</text>
</comment>
<comment type="similarity">
    <text evidence="22">In the N-terminal section; belongs to the dehydroquinate synthase family.</text>
</comment>
<evidence type="ECO:0000256" key="10">
    <source>
        <dbReference type="ARBA" id="ARBA00022777"/>
    </source>
</evidence>
<comment type="catalytic activity">
    <reaction evidence="21 22">
        <text>shikimate + NADP(+) = 3-dehydroshikimate + NADPH + H(+)</text>
        <dbReference type="Rhea" id="RHEA:17737"/>
        <dbReference type="ChEBI" id="CHEBI:15378"/>
        <dbReference type="ChEBI" id="CHEBI:16630"/>
        <dbReference type="ChEBI" id="CHEBI:36208"/>
        <dbReference type="ChEBI" id="CHEBI:57783"/>
        <dbReference type="ChEBI" id="CHEBI:58349"/>
        <dbReference type="EC" id="1.1.1.25"/>
    </reaction>
</comment>
<comment type="catalytic activity">
    <reaction evidence="21 22">
        <text>7-phospho-2-dehydro-3-deoxy-D-arabino-heptonate = 3-dehydroquinate + phosphate</text>
        <dbReference type="Rhea" id="RHEA:21968"/>
        <dbReference type="ChEBI" id="CHEBI:32364"/>
        <dbReference type="ChEBI" id="CHEBI:43474"/>
        <dbReference type="ChEBI" id="CHEBI:58394"/>
        <dbReference type="EC" id="4.2.3.4"/>
    </reaction>
</comment>
<dbReference type="NCBIfam" id="TIGR01357">
    <property type="entry name" value="aroB"/>
    <property type="match status" value="1"/>
</dbReference>
<evidence type="ECO:0000256" key="11">
    <source>
        <dbReference type="ARBA" id="ARBA00022833"/>
    </source>
</evidence>
<dbReference type="InterPro" id="IPR001986">
    <property type="entry name" value="Enolpyruvate_Tfrase_dom"/>
</dbReference>
<feature type="binding site" evidence="21">
    <location>
        <begin position="865"/>
        <end position="872"/>
    </location>
    <ligand>
        <name>ATP</name>
        <dbReference type="ChEBI" id="CHEBI:30616"/>
    </ligand>
</feature>
<gene>
    <name evidence="27" type="ORF">GMORB2_2478</name>
</gene>
<dbReference type="CDD" id="cd00464">
    <property type="entry name" value="SK"/>
    <property type="match status" value="1"/>
</dbReference>
<dbReference type="InterPro" id="IPR027417">
    <property type="entry name" value="P-loop_NTPase"/>
</dbReference>
<dbReference type="GO" id="GO:0005524">
    <property type="term" value="F:ATP binding"/>
    <property type="evidence" value="ECO:0007669"/>
    <property type="project" value="UniProtKB-UniRule"/>
</dbReference>
<comment type="catalytic activity">
    <reaction evidence="18">
        <text>3-phosphoshikimate + phosphoenolpyruvate = 5-O-(1-carboxyvinyl)-3-phosphoshikimate + phosphate</text>
        <dbReference type="Rhea" id="RHEA:21256"/>
        <dbReference type="ChEBI" id="CHEBI:43474"/>
        <dbReference type="ChEBI" id="CHEBI:57701"/>
        <dbReference type="ChEBI" id="CHEBI:58702"/>
        <dbReference type="ChEBI" id="CHEBI:145989"/>
        <dbReference type="EC" id="2.5.1.19"/>
    </reaction>
    <physiologicalReaction direction="left-to-right" evidence="18">
        <dbReference type="Rhea" id="RHEA:21257"/>
    </physiologicalReaction>
</comment>
<dbReference type="GeneID" id="55968708"/>
<keyword evidence="5 21" id="KW-0963">Cytoplasm</keyword>
<evidence type="ECO:0000256" key="3">
    <source>
        <dbReference type="ARBA" id="ARBA00004842"/>
    </source>
</evidence>
<dbReference type="InterPro" id="IPR023000">
    <property type="entry name" value="Shikimate_kinase_CS"/>
</dbReference>
<keyword evidence="9 21" id="KW-0547">Nucleotide-binding</keyword>
<organism evidence="27 28">
    <name type="scientific">Geosmithia morbida</name>
    <dbReference type="NCBI Taxonomy" id="1094350"/>
    <lineage>
        <taxon>Eukaryota</taxon>
        <taxon>Fungi</taxon>
        <taxon>Dikarya</taxon>
        <taxon>Ascomycota</taxon>
        <taxon>Pezizomycotina</taxon>
        <taxon>Sordariomycetes</taxon>
        <taxon>Hypocreomycetidae</taxon>
        <taxon>Hypocreales</taxon>
        <taxon>Bionectriaceae</taxon>
        <taxon>Geosmithia</taxon>
    </lineage>
</organism>
<dbReference type="PRINTS" id="PR01100">
    <property type="entry name" value="SHIKIMTKNASE"/>
</dbReference>
<feature type="binding site" evidence="21">
    <location>
        <begin position="115"/>
        <end position="117"/>
    </location>
    <ligand>
        <name>NAD(+)</name>
        <dbReference type="ChEBI" id="CHEBI:57540"/>
    </ligand>
</feature>
<dbReference type="EC" id="4.2.3.4" evidence="21"/>
<dbReference type="PANTHER" id="PTHR21090:SF5">
    <property type="entry name" value="PENTAFUNCTIONAL AROM POLYPEPTIDE"/>
    <property type="match status" value="1"/>
</dbReference>
<dbReference type="GO" id="GO:0003855">
    <property type="term" value="F:3-dehydroquinate dehydratase activity"/>
    <property type="evidence" value="ECO:0007669"/>
    <property type="project" value="UniProtKB-UniRule"/>
</dbReference>
<dbReference type="CDD" id="cd08195">
    <property type="entry name" value="DHQS"/>
    <property type="match status" value="1"/>
</dbReference>
<name>A0A9P5CZX4_9HYPO</name>
<feature type="domain" description="3-dehydroquinate synthase N-terminal" evidence="24">
    <location>
        <begin position="78"/>
        <end position="190"/>
    </location>
</feature>
<evidence type="ECO:0000259" key="24">
    <source>
        <dbReference type="Pfam" id="PF01761"/>
    </source>
</evidence>
<dbReference type="OrthoDB" id="197068at2759"/>
<dbReference type="InterPro" id="IPR013708">
    <property type="entry name" value="Shikimate_DH-bd_N"/>
</dbReference>
<feature type="binding site" evidence="21">
    <location>
        <begin position="180"/>
        <end position="183"/>
    </location>
    <ligand>
        <name>NAD(+)</name>
        <dbReference type="ChEBI" id="CHEBI:57540"/>
    </ligand>
</feature>
<feature type="active site" description="Schiff-base intermediate with substrate; for 3-dehydroquinate dehydratase activity" evidence="21">
    <location>
        <position position="1197"/>
    </location>
</feature>
<feature type="binding site" evidence="21">
    <location>
        <position position="354"/>
    </location>
    <ligand>
        <name>7-phospho-2-dehydro-3-deoxy-D-arabino-heptonate</name>
        <dbReference type="ChEBI" id="CHEBI:58394"/>
    </ligand>
</feature>
<comment type="catalytic activity">
    <reaction evidence="19 21 22">
        <text>shikimate + ATP = 3-phosphoshikimate + ADP + H(+)</text>
        <dbReference type="Rhea" id="RHEA:13121"/>
        <dbReference type="ChEBI" id="CHEBI:15378"/>
        <dbReference type="ChEBI" id="CHEBI:30616"/>
        <dbReference type="ChEBI" id="CHEBI:36208"/>
        <dbReference type="ChEBI" id="CHEBI:145989"/>
        <dbReference type="ChEBI" id="CHEBI:456216"/>
        <dbReference type="EC" id="2.7.1.71"/>
    </reaction>
</comment>
<dbReference type="PANTHER" id="PTHR21090">
    <property type="entry name" value="AROM/DEHYDROQUINATE SYNTHASE"/>
    <property type="match status" value="1"/>
</dbReference>
<dbReference type="CDD" id="cd01065">
    <property type="entry name" value="NAD_bind_Shikimate_DH"/>
    <property type="match status" value="1"/>
</dbReference>
<protein>
    <recommendedName>
        <fullName evidence="21">Pentafunctional AROM polypeptide</fullName>
    </recommendedName>
    <domain>
        <recommendedName>
            <fullName evidence="21">3-dehydroquinate synthase</fullName>
            <shortName evidence="21">DHQS</shortName>
            <ecNumber evidence="21">4.2.3.4</ecNumber>
        </recommendedName>
    </domain>
    <domain>
        <recommendedName>
            <fullName evidence="21">3-phosphoshikimate 1-carboxyvinyltransferase</fullName>
            <ecNumber evidence="21">2.5.1.19</ecNumber>
        </recommendedName>
        <alternativeName>
            <fullName evidence="21">5-enolpyruvylshikimate-3-phosphate synthase</fullName>
            <shortName evidence="21">EPSP synthase</shortName>
            <shortName evidence="21">EPSPS</shortName>
        </alternativeName>
    </domain>
    <domain>
        <recommendedName>
            <fullName evidence="21">Shikimate kinase</fullName>
            <shortName evidence="21">SK</shortName>
            <ecNumber evidence="21">2.7.1.71</ecNumber>
        </recommendedName>
    </domain>
    <domain>
        <recommendedName>
            <fullName evidence="21">3-dehydroquinate dehydratase</fullName>
            <shortName evidence="21">3-dehydroquinase</shortName>
            <ecNumber evidence="21">4.2.1.10</ecNumber>
        </recommendedName>
    </domain>
    <domain>
        <recommendedName>
            <fullName evidence="21">Shikimate dehydrogenase</fullName>
            <ecNumber evidence="21">1.1.1.25</ecNumber>
        </recommendedName>
    </domain>
</protein>
<evidence type="ECO:0000256" key="4">
    <source>
        <dbReference type="ARBA" id="ARBA00009948"/>
    </source>
</evidence>
<keyword evidence="14 21" id="KW-0560">Oxidoreductase</keyword>
<feature type="domain" description="3-dehydroquinate synthase C-terminal" evidence="26">
    <location>
        <begin position="192"/>
        <end position="356"/>
    </location>
</feature>
<feature type="binding site" evidence="21">
    <location>
        <position position="285"/>
    </location>
    <ligand>
        <name>Zn(2+)</name>
        <dbReference type="ChEBI" id="CHEBI:29105"/>
        <note>catalytic</note>
    </ligand>
</feature>
<dbReference type="RefSeq" id="XP_035319644.1">
    <property type="nucleotide sequence ID" value="XM_035464458.1"/>
</dbReference>
<feature type="binding site" evidence="21">
    <location>
        <position position="269"/>
    </location>
    <ligand>
        <name>Zn(2+)</name>
        <dbReference type="ChEBI" id="CHEBI:29105"/>
        <note>catalytic</note>
    </ligand>
</feature>
<evidence type="ECO:0000256" key="16">
    <source>
        <dbReference type="ARBA" id="ARBA00023239"/>
    </source>
</evidence>
<dbReference type="GO" id="GO:0004764">
    <property type="term" value="F:shikimate 3-dehydrogenase (NADP+) activity"/>
    <property type="evidence" value="ECO:0007669"/>
    <property type="project" value="UniProtKB-UniRule"/>
</dbReference>
<comment type="catalytic activity">
    <reaction evidence="21 22">
        <text>3-dehydroquinate = 3-dehydroshikimate + H2O</text>
        <dbReference type="Rhea" id="RHEA:21096"/>
        <dbReference type="ChEBI" id="CHEBI:15377"/>
        <dbReference type="ChEBI" id="CHEBI:16630"/>
        <dbReference type="ChEBI" id="CHEBI:32364"/>
        <dbReference type="EC" id="4.2.1.10"/>
    </reaction>
</comment>
<evidence type="ECO:0000313" key="28">
    <source>
        <dbReference type="Proteomes" id="UP000749293"/>
    </source>
</evidence>
<feature type="binding site" evidence="21">
    <location>
        <begin position="140"/>
        <end position="141"/>
    </location>
    <ligand>
        <name>NAD(+)</name>
        <dbReference type="ChEBI" id="CHEBI:57540"/>
    </ligand>
</feature>
<dbReference type="InterPro" id="IPR001381">
    <property type="entry name" value="DHquinase_I"/>
</dbReference>
<comment type="similarity">
    <text evidence="21 22">In the C-terminal section; belongs to the shikimate dehydrogenase family.</text>
</comment>
<feature type="region of interest" description="Shikimate dehydrogenase" evidence="21">
    <location>
        <begin position="1279"/>
        <end position="1573"/>
    </location>
</feature>